<protein>
    <submittedName>
        <fullName evidence="1">Uncharacterized protein</fullName>
    </submittedName>
</protein>
<gene>
    <name evidence="1" type="ORF">SAMN06275492_101160</name>
</gene>
<sequence length="245" mass="27781">MISFLSAFPIRMERYSHFFRLKKIEIRSCPSVRVERKFLSSIDKRAWRFWPVLIGEGGDSVYDMISNVEPLHVRRKLKWGKVELDIKPLEIAFIFKYKGDDWYLSRDGTAWPANHPINEEFYGIPSLGFSVTVDDSVSLSLSIDIPVNRLDSDVLKLIEFVERAPSIRWPGKIEAVRLYRQGGADLASLYVRKDDGGFFSVIVDRERDLSGVAVAVSDLLDSGAIGKSGAVIDTSYEDKIIARDS</sequence>
<dbReference type="RefSeq" id="WP_143340760.1">
    <property type="nucleotide sequence ID" value="NZ_FXBB01000001.1"/>
</dbReference>
<dbReference type="OrthoDB" id="5283at2"/>
<proteinExistence type="predicted"/>
<evidence type="ECO:0000313" key="2">
    <source>
        <dbReference type="Proteomes" id="UP000193355"/>
    </source>
</evidence>
<keyword evidence="2" id="KW-1185">Reference proteome</keyword>
<dbReference type="Proteomes" id="UP000193355">
    <property type="component" value="Unassembled WGS sequence"/>
</dbReference>
<dbReference type="STRING" id="561720.SAMN06275492_101160"/>
<dbReference type="AlphaFoldDB" id="A0A1X7I777"/>
<evidence type="ECO:0000313" key="1">
    <source>
        <dbReference type="EMBL" id="SMG09974.1"/>
    </source>
</evidence>
<reference evidence="2" key="1">
    <citation type="submission" date="2017-04" db="EMBL/GenBank/DDBJ databases">
        <authorList>
            <person name="Varghese N."/>
            <person name="Submissions S."/>
        </authorList>
    </citation>
    <scope>NUCLEOTIDE SEQUENCE [LARGE SCALE GENOMIC DNA]</scope>
    <source>
        <strain evidence="2">USBA 82</strain>
    </source>
</reference>
<name>A0A1X7I777_9BACT</name>
<accession>A0A1X7I777</accession>
<organism evidence="1 2">
    <name type="scientific">Dethiosulfovibrio salsuginis</name>
    <dbReference type="NCBI Taxonomy" id="561720"/>
    <lineage>
        <taxon>Bacteria</taxon>
        <taxon>Thermotogati</taxon>
        <taxon>Synergistota</taxon>
        <taxon>Synergistia</taxon>
        <taxon>Synergistales</taxon>
        <taxon>Dethiosulfovibrionaceae</taxon>
        <taxon>Dethiosulfovibrio</taxon>
    </lineage>
</organism>
<dbReference type="EMBL" id="FXBB01000001">
    <property type="protein sequence ID" value="SMG09974.1"/>
    <property type="molecule type" value="Genomic_DNA"/>
</dbReference>